<dbReference type="OrthoDB" id="2363456at2759"/>
<dbReference type="AlphaFoldDB" id="A0A9P3H2L1"/>
<dbReference type="EMBL" id="BQFW01000002">
    <property type="protein sequence ID" value="GJJ68869.1"/>
    <property type="molecule type" value="Genomic_DNA"/>
</dbReference>
<feature type="region of interest" description="Disordered" evidence="1">
    <location>
        <begin position="1"/>
        <end position="35"/>
    </location>
</feature>
<evidence type="ECO:0000313" key="2">
    <source>
        <dbReference type="EMBL" id="GJJ68869.1"/>
    </source>
</evidence>
<name>A0A9P3H2L1_9FUNG</name>
<evidence type="ECO:0000313" key="3">
    <source>
        <dbReference type="Proteomes" id="UP000827284"/>
    </source>
</evidence>
<organism evidence="2 3">
    <name type="scientific">Entomortierella parvispora</name>
    <dbReference type="NCBI Taxonomy" id="205924"/>
    <lineage>
        <taxon>Eukaryota</taxon>
        <taxon>Fungi</taxon>
        <taxon>Fungi incertae sedis</taxon>
        <taxon>Mucoromycota</taxon>
        <taxon>Mortierellomycotina</taxon>
        <taxon>Mortierellomycetes</taxon>
        <taxon>Mortierellales</taxon>
        <taxon>Mortierellaceae</taxon>
        <taxon>Entomortierella</taxon>
    </lineage>
</organism>
<reference evidence="2" key="1">
    <citation type="submission" date="2021-11" db="EMBL/GenBank/DDBJ databases">
        <authorList>
            <person name="Herlambang A."/>
            <person name="Guo Y."/>
            <person name="Takashima Y."/>
            <person name="Nishizawa T."/>
        </authorList>
    </citation>
    <scope>NUCLEOTIDE SEQUENCE</scope>
    <source>
        <strain evidence="2">E1425</strain>
    </source>
</reference>
<evidence type="ECO:0000256" key="1">
    <source>
        <dbReference type="SAM" id="MobiDB-lite"/>
    </source>
</evidence>
<reference evidence="2" key="2">
    <citation type="journal article" date="2022" name="Microbiol. Resour. Announc.">
        <title>Whole-Genome Sequence of Entomortierella parvispora E1425, a Mucoromycotan Fungus Associated with Burkholderiaceae-Related Endosymbiotic Bacteria.</title>
        <authorList>
            <person name="Herlambang A."/>
            <person name="Guo Y."/>
            <person name="Takashima Y."/>
            <person name="Narisawa K."/>
            <person name="Ohta H."/>
            <person name="Nishizawa T."/>
        </authorList>
    </citation>
    <scope>NUCLEOTIDE SEQUENCE</scope>
    <source>
        <strain evidence="2">E1425</strain>
    </source>
</reference>
<proteinExistence type="predicted"/>
<protein>
    <submittedName>
        <fullName evidence="2">Uncharacterized protein</fullName>
    </submittedName>
</protein>
<sequence length="139" mass="15406">MSAPSESIHKYHLGNGSGTPRSSTKSVRSEHRPSFSITLPASFSKSQQFQARVMTDFSDAFTNADGEVESTAGFEEALNGTDNRHLHGTEPHVRRKSVQFIPGEDDNLLRHEAKNGLPKTPYPTTEEQDARIQSTMFSQ</sequence>
<keyword evidence="3" id="KW-1185">Reference proteome</keyword>
<feature type="region of interest" description="Disordered" evidence="1">
    <location>
        <begin position="111"/>
        <end position="139"/>
    </location>
</feature>
<gene>
    <name evidence="2" type="ORF">EMPS_01215</name>
</gene>
<accession>A0A9P3H2L1</accession>
<dbReference type="Proteomes" id="UP000827284">
    <property type="component" value="Unassembled WGS sequence"/>
</dbReference>
<comment type="caution">
    <text evidence="2">The sequence shown here is derived from an EMBL/GenBank/DDBJ whole genome shotgun (WGS) entry which is preliminary data.</text>
</comment>